<dbReference type="InterPro" id="IPR042208">
    <property type="entry name" value="D-ser_dehydrat-like_sf"/>
</dbReference>
<dbReference type="GO" id="GO:0008721">
    <property type="term" value="F:D-serine ammonia-lyase activity"/>
    <property type="evidence" value="ECO:0007669"/>
    <property type="project" value="TreeGrafter"/>
</dbReference>
<dbReference type="SUPFAM" id="SSF51419">
    <property type="entry name" value="PLP-binding barrel"/>
    <property type="match status" value="1"/>
</dbReference>
<sequence length="369" mass="40050">MSLFDEIVQPTLLLDEAAARANIARAAGKAKRLGLRFRPHFKTHQSAEMGEWFRPEGVKAITASSLEMAEYFAAAGWKDITIAFPANVRQIPQMDALAERVSLGLLAESVETVEALEKGLQHGADLWIKVDVGGHRTGVDWTQVEQAAAVARAARAGRHLRLRGLLTHAGHTYAERGGAAVRQVYDESVARILSVRQALAGLGLGDLEISVGDTPSVSLVEDLGPVNEIRPGNFVLYDAMQLAQIEACRAEDVAAALACPVVALHPQRSEAVIYGGAIHLSKDTFQYGEARAFGLVCLPEGERWGAPLAGAYVRGLSQEHGILRMDAEDLSRLRVGDVVCILPAHSCLTVQVMRRYRTLDGRWVDTLNH</sequence>
<dbReference type="InterPro" id="IPR026956">
    <property type="entry name" value="D-ser_dehydrat-like_dom"/>
</dbReference>
<dbReference type="Gene3D" id="3.20.20.10">
    <property type="entry name" value="Alanine racemase"/>
    <property type="match status" value="1"/>
</dbReference>
<dbReference type="Proteomes" id="UP000050501">
    <property type="component" value="Unassembled WGS sequence"/>
</dbReference>
<accession>A0A0P6X9Z6</accession>
<evidence type="ECO:0000259" key="3">
    <source>
        <dbReference type="SMART" id="SM01119"/>
    </source>
</evidence>
<evidence type="ECO:0000313" key="5">
    <source>
        <dbReference type="Proteomes" id="UP000050501"/>
    </source>
</evidence>
<dbReference type="Pfam" id="PF14031">
    <property type="entry name" value="D-ser_dehydrat"/>
    <property type="match status" value="1"/>
</dbReference>
<evidence type="ECO:0000313" key="4">
    <source>
        <dbReference type="EMBL" id="KPL79606.1"/>
    </source>
</evidence>
<evidence type="ECO:0000256" key="1">
    <source>
        <dbReference type="ARBA" id="ARBA00005323"/>
    </source>
</evidence>
<comment type="caution">
    <text evidence="4">The sequence shown here is derived from an EMBL/GenBank/DDBJ whole genome shotgun (WGS) entry which is preliminary data.</text>
</comment>
<keyword evidence="2" id="KW-0456">Lyase</keyword>
<dbReference type="GO" id="GO:0036088">
    <property type="term" value="P:D-serine catabolic process"/>
    <property type="evidence" value="ECO:0007669"/>
    <property type="project" value="TreeGrafter"/>
</dbReference>
<dbReference type="RefSeq" id="WP_062417808.1">
    <property type="nucleotide sequence ID" value="NZ_DF967974.1"/>
</dbReference>
<evidence type="ECO:0000256" key="2">
    <source>
        <dbReference type="ARBA" id="ARBA00023239"/>
    </source>
</evidence>
<dbReference type="PANTHER" id="PTHR28004">
    <property type="entry name" value="ZGC:162816-RELATED"/>
    <property type="match status" value="1"/>
</dbReference>
<dbReference type="SMART" id="SM01119">
    <property type="entry name" value="D-ser_dehydrat"/>
    <property type="match status" value="1"/>
</dbReference>
<reference evidence="4 5" key="1">
    <citation type="submission" date="2015-07" db="EMBL/GenBank/DDBJ databases">
        <title>Genome sequence of Levilinea saccharolytica DSM 16555.</title>
        <authorList>
            <person name="Hemp J."/>
            <person name="Ward L.M."/>
            <person name="Pace L.A."/>
            <person name="Fischer W.W."/>
        </authorList>
    </citation>
    <scope>NUCLEOTIDE SEQUENCE [LARGE SCALE GENOMIC DNA]</scope>
    <source>
        <strain evidence="4 5">KIBI-1</strain>
    </source>
</reference>
<comment type="similarity">
    <text evidence="1">Belongs to the DSD1 family.</text>
</comment>
<keyword evidence="5" id="KW-1185">Reference proteome</keyword>
<name>A0A0P6X9Z6_9CHLR</name>
<gene>
    <name evidence="4" type="ORF">ADN01_14035</name>
</gene>
<dbReference type="InterPro" id="IPR029066">
    <property type="entry name" value="PLP-binding_barrel"/>
</dbReference>
<dbReference type="STRING" id="229921.ADN01_14035"/>
<dbReference type="InterPro" id="IPR051466">
    <property type="entry name" value="D-amino_acid_metab_enzyme"/>
</dbReference>
<dbReference type="InterPro" id="IPR001608">
    <property type="entry name" value="Ala_racemase_N"/>
</dbReference>
<protein>
    <recommendedName>
        <fullName evidence="3">D-serine dehydratase-like domain-containing protein</fullName>
    </recommendedName>
</protein>
<organism evidence="4 5">
    <name type="scientific">Levilinea saccharolytica</name>
    <dbReference type="NCBI Taxonomy" id="229921"/>
    <lineage>
        <taxon>Bacteria</taxon>
        <taxon>Bacillati</taxon>
        <taxon>Chloroflexota</taxon>
        <taxon>Anaerolineae</taxon>
        <taxon>Anaerolineales</taxon>
        <taxon>Anaerolineaceae</taxon>
        <taxon>Levilinea</taxon>
    </lineage>
</organism>
<dbReference type="Gene3D" id="2.40.37.20">
    <property type="entry name" value="D-serine dehydratase-like domain"/>
    <property type="match status" value="1"/>
</dbReference>
<feature type="domain" description="D-serine dehydratase-like" evidence="3">
    <location>
        <begin position="254"/>
        <end position="360"/>
    </location>
</feature>
<dbReference type="EMBL" id="LGCM01000047">
    <property type="protein sequence ID" value="KPL79606.1"/>
    <property type="molecule type" value="Genomic_DNA"/>
</dbReference>
<dbReference type="Pfam" id="PF01168">
    <property type="entry name" value="Ala_racemase_N"/>
    <property type="match status" value="1"/>
</dbReference>
<dbReference type="AlphaFoldDB" id="A0A0P6X9Z6"/>
<dbReference type="OrthoDB" id="9788869at2"/>
<proteinExistence type="inferred from homology"/>
<dbReference type="PANTHER" id="PTHR28004:SF2">
    <property type="entry name" value="D-SERINE DEHYDRATASE"/>
    <property type="match status" value="1"/>
</dbReference>